<name>A0A143DEL7_9PROT</name>
<evidence type="ECO:0000313" key="2">
    <source>
        <dbReference type="Proteomes" id="UP000076066"/>
    </source>
</evidence>
<dbReference type="KEGG" id="hjo:AY555_05495"/>
<gene>
    <name evidence="1" type="ORF">AY555_05495</name>
</gene>
<sequence>MYFYADILGGDGMGFIRANIVPILEESKRRPFKGRLLLLGQGDIYFSDDAYRQMAQRVGVNLDSSVQPALSYKPDFAEKGYLDTQSVFRRLGFSEVMALDYSDFEGADILHDMNAPDIPEQWRGQFDVVMDHGTLEHIFHFPNAMHAVFQFLKIGGRAMTSSPVSGFFDHGFYMMQPTLFRDFYAANAWEVNTIKVVQFTSNEWTDPCTFIDYEPDRLDPSKYGKMDGNFCATFCVATKGEQSTGKVIPQQGWYSRQAAWKPCSAVQASMADPM</sequence>
<organism evidence="1 2">
    <name type="scientific">Haematospirillum jordaniae</name>
    <dbReference type="NCBI Taxonomy" id="1549855"/>
    <lineage>
        <taxon>Bacteria</taxon>
        <taxon>Pseudomonadati</taxon>
        <taxon>Pseudomonadota</taxon>
        <taxon>Alphaproteobacteria</taxon>
        <taxon>Rhodospirillales</taxon>
        <taxon>Novispirillaceae</taxon>
        <taxon>Haematospirillum</taxon>
    </lineage>
</organism>
<accession>A0A143DEL7</accession>
<dbReference type="EMBL" id="CP014525">
    <property type="protein sequence ID" value="AMW34723.1"/>
    <property type="molecule type" value="Genomic_DNA"/>
</dbReference>
<proteinExistence type="predicted"/>
<dbReference type="Proteomes" id="UP000076066">
    <property type="component" value="Chromosome"/>
</dbReference>
<protein>
    <recommendedName>
        <fullName evidence="3">Methyltransferase type 11 domain-containing protein</fullName>
    </recommendedName>
</protein>
<reference evidence="1 2" key="1">
    <citation type="submission" date="2016-02" db="EMBL/GenBank/DDBJ databases">
        <title>Complete Genome of H5569, the type strain of the newly described species Haematospirillium jordaniae.</title>
        <authorList>
            <person name="Nicholson A.C."/>
            <person name="Humrighouse B.W."/>
            <person name="Loparov V."/>
            <person name="McQuiston J.R."/>
        </authorList>
    </citation>
    <scope>NUCLEOTIDE SEQUENCE [LARGE SCALE GENOMIC DNA]</scope>
    <source>
        <strain evidence="1 2">H5569</strain>
    </source>
</reference>
<keyword evidence="2" id="KW-1185">Reference proteome</keyword>
<dbReference type="SUPFAM" id="SSF53335">
    <property type="entry name" value="S-adenosyl-L-methionine-dependent methyltransferases"/>
    <property type="match status" value="1"/>
</dbReference>
<evidence type="ECO:0000313" key="1">
    <source>
        <dbReference type="EMBL" id="AMW34723.1"/>
    </source>
</evidence>
<dbReference type="InterPro" id="IPR029063">
    <property type="entry name" value="SAM-dependent_MTases_sf"/>
</dbReference>
<dbReference type="Gene3D" id="3.40.50.150">
    <property type="entry name" value="Vaccinia Virus protein VP39"/>
    <property type="match status" value="1"/>
</dbReference>
<dbReference type="STRING" id="1549855.AY555_05495"/>
<evidence type="ECO:0008006" key="3">
    <source>
        <dbReference type="Google" id="ProtNLM"/>
    </source>
</evidence>
<dbReference type="AlphaFoldDB" id="A0A143DEL7"/>